<evidence type="ECO:0008006" key="3">
    <source>
        <dbReference type="Google" id="ProtNLM"/>
    </source>
</evidence>
<organism evidence="1 2">
    <name type="scientific">Amedibacterium intestinale</name>
    <dbReference type="NCBI Taxonomy" id="2583452"/>
    <lineage>
        <taxon>Bacteria</taxon>
        <taxon>Bacillati</taxon>
        <taxon>Bacillota</taxon>
        <taxon>Erysipelotrichia</taxon>
        <taxon>Erysipelotrichales</taxon>
        <taxon>Erysipelotrichaceae</taxon>
        <taxon>Amedibacterium</taxon>
    </lineage>
</organism>
<keyword evidence="2" id="KW-1185">Reference proteome</keyword>
<name>A0A6N4TJS2_9FIRM</name>
<dbReference type="RefSeq" id="WP_163051961.1">
    <property type="nucleotide sequence ID" value="NZ_AP019695.1"/>
</dbReference>
<dbReference type="EMBL" id="AP019695">
    <property type="protein sequence ID" value="BBK22645.1"/>
    <property type="molecule type" value="Genomic_DNA"/>
</dbReference>
<protein>
    <recommendedName>
        <fullName evidence="3">ParB/Sulfiredoxin domain-containing protein</fullName>
    </recommendedName>
</protein>
<dbReference type="AlphaFoldDB" id="A0A6N4TJS2"/>
<proteinExistence type="predicted"/>
<evidence type="ECO:0000313" key="2">
    <source>
        <dbReference type="Proteomes" id="UP000464754"/>
    </source>
</evidence>
<evidence type="ECO:0000313" key="1">
    <source>
        <dbReference type="EMBL" id="BBK22645.1"/>
    </source>
</evidence>
<dbReference type="Proteomes" id="UP000464754">
    <property type="component" value="Chromosome"/>
</dbReference>
<dbReference type="SUPFAM" id="SSF110849">
    <property type="entry name" value="ParB/Sulfiredoxin"/>
    <property type="match status" value="1"/>
</dbReference>
<dbReference type="InterPro" id="IPR036086">
    <property type="entry name" value="ParB/Sulfiredoxin_sf"/>
</dbReference>
<dbReference type="KEGG" id="aarg:Aargi30884_15480"/>
<reference evidence="2" key="1">
    <citation type="submission" date="2019-05" db="EMBL/GenBank/DDBJ databases">
        <title>Complete genome sequencing of Absiella argi strain JCM 30884.</title>
        <authorList>
            <person name="Sakamoto M."/>
            <person name="Murakami T."/>
            <person name="Mori H."/>
        </authorList>
    </citation>
    <scope>NUCLEOTIDE SEQUENCE [LARGE SCALE GENOMIC DNA]</scope>
    <source>
        <strain evidence="2">JCM 30884</strain>
    </source>
</reference>
<gene>
    <name evidence="1" type="ORF">Aargi30884_15480</name>
</gene>
<accession>A0A6N4TJS2</accession>
<sequence length="249" mass="28972">MGLMSVMSNGQSYRKIHVDEIRVNKNNFYHEEDDEDYYVDSMAELLKNDGMDANGVLYEDDSINDGKTYTLLSGERRFKATKKNYENGIGDGLFFAKVVKKPENETEEMLRIISANNQRNKSKELRKKEVNALQMCWDELVARGEKPKGRKREWMAEKIGVSPRMIQNYLKDDEAARDDEKNDQDCSNDSCDTEYEELKSDFKRFSKRARELYGVDVKITKKSINVAYEDISELKHVLKQLDLDALVDF</sequence>
<dbReference type="Gene3D" id="3.90.1530.10">
    <property type="entry name" value="Conserved hypothetical protein from pyrococcus furiosus pfu- 392566-001, ParB domain"/>
    <property type="match status" value="1"/>
</dbReference>